<dbReference type="AlphaFoldDB" id="A0A8I2ADR4"/>
<organism evidence="1 2">
    <name type="scientific">Providencia huaxiensis</name>
    <dbReference type="NCBI Taxonomy" id="2027290"/>
    <lineage>
        <taxon>Bacteria</taxon>
        <taxon>Pseudomonadati</taxon>
        <taxon>Pseudomonadota</taxon>
        <taxon>Gammaproteobacteria</taxon>
        <taxon>Enterobacterales</taxon>
        <taxon>Morganellaceae</taxon>
        <taxon>Providencia</taxon>
    </lineage>
</organism>
<name>A0A8I2ADR4_9GAMM</name>
<evidence type="ECO:0000313" key="1">
    <source>
        <dbReference type="EMBL" id="MBQ0268414.1"/>
    </source>
</evidence>
<dbReference type="GO" id="GO:0008233">
    <property type="term" value="F:peptidase activity"/>
    <property type="evidence" value="ECO:0007669"/>
    <property type="project" value="UniProtKB-KW"/>
</dbReference>
<evidence type="ECO:0000313" key="2">
    <source>
        <dbReference type="Proteomes" id="UP000674270"/>
    </source>
</evidence>
<protein>
    <submittedName>
        <fullName evidence="1">Serine protease</fullName>
    </submittedName>
</protein>
<reference evidence="1" key="1">
    <citation type="submission" date="2021-03" db="EMBL/GenBank/DDBJ databases">
        <authorList>
            <person name="Stanton E."/>
        </authorList>
    </citation>
    <scope>NUCLEOTIDE SEQUENCE</scope>
    <source>
        <strain evidence="1">2020EL-00113</strain>
    </source>
</reference>
<keyword evidence="1" id="KW-0378">Hydrolase</keyword>
<dbReference type="RefSeq" id="WP_210848343.1">
    <property type="nucleotide sequence ID" value="NZ_JAGKLY010000003.1"/>
</dbReference>
<accession>A0A8I2ADR4</accession>
<comment type="caution">
    <text evidence="1">The sequence shown here is derived from an EMBL/GenBank/DDBJ whole genome shotgun (WGS) entry which is preliminary data.</text>
</comment>
<proteinExistence type="predicted"/>
<dbReference type="EMBL" id="JAGKLY010000003">
    <property type="protein sequence ID" value="MBQ0268414.1"/>
    <property type="molecule type" value="Genomic_DNA"/>
</dbReference>
<dbReference type="GO" id="GO:0006508">
    <property type="term" value="P:proteolysis"/>
    <property type="evidence" value="ECO:0007669"/>
    <property type="project" value="UniProtKB-KW"/>
</dbReference>
<gene>
    <name evidence="1" type="ORF">J7T18_08915</name>
</gene>
<sequence>MRNQEIRKGDLKLTRSDVSNAIKILYVTKEPKLMYEYLESKGDRYAKLANSVVKGDSLSGAFALNYLDEAILEHIGVQDEFIIERIRYDMAIAYVQTLKNRFEDGKDVIYGDINHIEAKLFHSSVFSYYNLPSDAWTLEPVFFVLPREQRESYWQRALNSVGDIESEILLSINTKDIMFRALYEAPAHMQPKIHSWTKRVLDIDNVVDGVVVTAKKSYQNIISHIEEDNMDRINTIIYNTGNPLIDRATERFSFWDYPSQHLESFQVQTDWRGQTEFTHKNLLSEYYLERPDYILPETDLFDSPSVNYQPDVAHYDRMIDDLRGNMPSINNKSTPPIKYPHNMVDKSILESSYPKSEPNRQLAPRTTNLLDRFKDNETPTNYYLERPSVVLPGVSGFKDFPEDTFQHNHHFENMIGQLRDNMSSMNNSMDSFDDKYSIPSMPSIPEFSYSGYSSGGSFSFN</sequence>
<keyword evidence="1" id="KW-0645">Protease</keyword>
<dbReference type="Proteomes" id="UP000674270">
    <property type="component" value="Unassembled WGS sequence"/>
</dbReference>